<dbReference type="InterPro" id="IPR023401">
    <property type="entry name" value="ODC_N"/>
</dbReference>
<accession>A0ABY7UEA1</accession>
<dbReference type="InterPro" id="IPR003462">
    <property type="entry name" value="ODC_Mu_crystall"/>
</dbReference>
<name>A0ABY7UEA1_9CORY</name>
<sequence length="323" mass="34016">MRLRCAASTFYMLGRMRNLGYDEVLSTVTPRDAVDALREVLKGGFDPASDPHRQKVALPHGEMHLLPSALDDAVGVKVLGIQPAGLTVDVPLVQGSYLLMGGETLTPEVVMDAAALTEVRTSAVAVAGVVDRLRASSEPLECVIVGAGVQGRAHARTVVDVLEGVREVSVTFTSRSEPADLPYPWVQSGSAAADEVLGRAGLVVVATSAGEPVVVDRQLRPDTTVLAVGAHTVDTRELHEDVLRGAQVIVEDVGAAQREAGDVAIAVEKGALAWDDVATMAEVVCGEVALDPARRVVFKTVGMPWEDLAVARAVARQVQTGPR</sequence>
<dbReference type="PANTHER" id="PTHR13812:SF19">
    <property type="entry name" value="KETIMINE REDUCTASE MU-CRYSTALLIN"/>
    <property type="match status" value="1"/>
</dbReference>
<keyword evidence="2" id="KW-1185">Reference proteome</keyword>
<dbReference type="Pfam" id="PF02423">
    <property type="entry name" value="OCD_Mu_crystall"/>
    <property type="match status" value="1"/>
</dbReference>
<dbReference type="PANTHER" id="PTHR13812">
    <property type="entry name" value="KETIMINE REDUCTASE MU-CRYSTALLIN"/>
    <property type="match status" value="1"/>
</dbReference>
<dbReference type="SUPFAM" id="SSF51735">
    <property type="entry name" value="NAD(P)-binding Rossmann-fold domains"/>
    <property type="match status" value="1"/>
</dbReference>
<dbReference type="Gene3D" id="3.30.1780.10">
    <property type="entry name" value="ornithine cyclodeaminase, domain 1"/>
    <property type="match status" value="1"/>
</dbReference>
<organism evidence="1 2">
    <name type="scientific">Corynebacterium ihumii</name>
    <dbReference type="NCBI Taxonomy" id="1232427"/>
    <lineage>
        <taxon>Bacteria</taxon>
        <taxon>Bacillati</taxon>
        <taxon>Actinomycetota</taxon>
        <taxon>Actinomycetes</taxon>
        <taxon>Mycobacteriales</taxon>
        <taxon>Corynebacteriaceae</taxon>
        <taxon>Corynebacterium</taxon>
    </lineage>
</organism>
<dbReference type="Gene3D" id="3.40.50.720">
    <property type="entry name" value="NAD(P)-binding Rossmann-like Domain"/>
    <property type="match status" value="1"/>
</dbReference>
<proteinExistence type="predicted"/>
<gene>
    <name evidence="1" type="ORF">CIHUM_07955</name>
</gene>
<dbReference type="InterPro" id="IPR036291">
    <property type="entry name" value="NAD(P)-bd_dom_sf"/>
</dbReference>
<dbReference type="Proteomes" id="UP001220577">
    <property type="component" value="Chromosome"/>
</dbReference>
<evidence type="ECO:0000313" key="1">
    <source>
        <dbReference type="EMBL" id="WCZ35002.1"/>
    </source>
</evidence>
<dbReference type="EMBL" id="CP063190">
    <property type="protein sequence ID" value="WCZ35002.1"/>
    <property type="molecule type" value="Genomic_DNA"/>
</dbReference>
<evidence type="ECO:0000313" key="2">
    <source>
        <dbReference type="Proteomes" id="UP001220577"/>
    </source>
</evidence>
<protein>
    <submittedName>
        <fullName evidence="1">Ornithine cyclodeaminase</fullName>
    </submittedName>
</protein>
<reference evidence="1 2" key="1">
    <citation type="submission" date="2020-10" db="EMBL/GenBank/DDBJ databases">
        <title>Complete genome sequence of Corynebacterium ihumii DSM 45751.</title>
        <authorList>
            <person name="Ruckert C."/>
            <person name="Albersmeier A."/>
            <person name="Busche T."/>
            <person name="Jaenicke S."/>
            <person name="Winkler A."/>
            <person name="Friethjonsson O.H."/>
            <person name="Hreggviethsson G.O."/>
            <person name="Lambert C."/>
            <person name="Badcock D."/>
            <person name="Bernaerts K."/>
            <person name="Anne J."/>
            <person name="Economou A."/>
            <person name="Kalinowski J."/>
        </authorList>
    </citation>
    <scope>NUCLEOTIDE SEQUENCE [LARGE SCALE GENOMIC DNA]</scope>
    <source>
        <strain evidence="1 2">DSM 45751</strain>
    </source>
</reference>